<dbReference type="SUPFAM" id="SSF46934">
    <property type="entry name" value="UBA-like"/>
    <property type="match status" value="1"/>
</dbReference>
<accession>A0ABC8U5N6</accession>
<feature type="domain" description="UBA" evidence="2">
    <location>
        <begin position="183"/>
        <end position="225"/>
    </location>
</feature>
<protein>
    <recommendedName>
        <fullName evidence="2">UBA domain-containing protein</fullName>
    </recommendedName>
</protein>
<evidence type="ECO:0000313" key="4">
    <source>
        <dbReference type="Proteomes" id="UP001642360"/>
    </source>
</evidence>
<dbReference type="EMBL" id="CAUOFW020006946">
    <property type="protein sequence ID" value="CAK9176962.1"/>
    <property type="molecule type" value="Genomic_DNA"/>
</dbReference>
<name>A0ABC8U5N6_9AQUA</name>
<dbReference type="InterPro" id="IPR038870">
    <property type="entry name" value="UBAP1"/>
</dbReference>
<dbReference type="InterPro" id="IPR042575">
    <property type="entry name" value="UBAP1_C"/>
</dbReference>
<dbReference type="InterPro" id="IPR009060">
    <property type="entry name" value="UBA-like_sf"/>
</dbReference>
<dbReference type="PANTHER" id="PTHR15960">
    <property type="entry name" value="LD44032P"/>
    <property type="match status" value="1"/>
</dbReference>
<proteinExistence type="predicted"/>
<dbReference type="PANTHER" id="PTHR15960:SF5">
    <property type="entry name" value="LD44032P"/>
    <property type="match status" value="1"/>
</dbReference>
<evidence type="ECO:0000313" key="3">
    <source>
        <dbReference type="EMBL" id="CAK9176962.1"/>
    </source>
</evidence>
<dbReference type="InterPro" id="IPR015940">
    <property type="entry name" value="UBA"/>
</dbReference>
<feature type="region of interest" description="Disordered" evidence="1">
    <location>
        <begin position="125"/>
        <end position="150"/>
    </location>
</feature>
<evidence type="ECO:0000259" key="2">
    <source>
        <dbReference type="PROSITE" id="PS50030"/>
    </source>
</evidence>
<dbReference type="Proteomes" id="UP001642360">
    <property type="component" value="Unassembled WGS sequence"/>
</dbReference>
<dbReference type="PROSITE" id="PS50030">
    <property type="entry name" value="UBA"/>
    <property type="match status" value="1"/>
</dbReference>
<dbReference type="CDD" id="cd14316">
    <property type="entry name" value="UBA2_UBAP1_like"/>
    <property type="match status" value="1"/>
</dbReference>
<keyword evidence="4" id="KW-1185">Reference proteome</keyword>
<comment type="caution">
    <text evidence="3">The sequence shown here is derived from an EMBL/GenBank/DDBJ whole genome shotgun (WGS) entry which is preliminary data.</text>
</comment>
<sequence length="227" mass="24755">MDYDFRNRTGPPYDSQAPMYNRQTTNSSSSHPMYGQPSLYPKIGGQSGGHSVNPIAARTPSFHPTSSPSSSSGTGIRVAIKQEYRIKPPPQLSPHIGDIPRSSFQFDFELERKILAEAETDSPNWSRLGLENFPSKPAASTSTASTSTLGSTADPIVSKYIAAGLSREAVPHAVANYGDNPTKVREFVNAYTSLREMGFPSNRVAEALLMYDNDRDKAVAHFLNNLS</sequence>
<organism evidence="3 4">
    <name type="scientific">Ilex paraguariensis</name>
    <name type="common">yerba mate</name>
    <dbReference type="NCBI Taxonomy" id="185542"/>
    <lineage>
        <taxon>Eukaryota</taxon>
        <taxon>Viridiplantae</taxon>
        <taxon>Streptophyta</taxon>
        <taxon>Embryophyta</taxon>
        <taxon>Tracheophyta</taxon>
        <taxon>Spermatophyta</taxon>
        <taxon>Magnoliopsida</taxon>
        <taxon>eudicotyledons</taxon>
        <taxon>Gunneridae</taxon>
        <taxon>Pentapetalae</taxon>
        <taxon>asterids</taxon>
        <taxon>campanulids</taxon>
        <taxon>Aquifoliales</taxon>
        <taxon>Aquifoliaceae</taxon>
        <taxon>Ilex</taxon>
    </lineage>
</organism>
<dbReference type="AlphaFoldDB" id="A0ABC8U5N6"/>
<gene>
    <name evidence="3" type="ORF">ILEXP_LOCUS46827</name>
</gene>
<feature type="region of interest" description="Disordered" evidence="1">
    <location>
        <begin position="1"/>
        <end position="51"/>
    </location>
</feature>
<feature type="compositionally biased region" description="Low complexity" evidence="1">
    <location>
        <begin position="138"/>
        <end position="150"/>
    </location>
</feature>
<reference evidence="3 4" key="1">
    <citation type="submission" date="2024-02" db="EMBL/GenBank/DDBJ databases">
        <authorList>
            <person name="Vignale AGUSTIN F."/>
            <person name="Sosa J E."/>
            <person name="Modenutti C."/>
        </authorList>
    </citation>
    <scope>NUCLEOTIDE SEQUENCE [LARGE SCALE GENOMIC DNA]</scope>
</reference>
<dbReference type="Gene3D" id="1.20.120.1920">
    <property type="entry name" value="UBAP1 SOUBA domain"/>
    <property type="match status" value="1"/>
</dbReference>
<feature type="compositionally biased region" description="Polar residues" evidence="1">
    <location>
        <begin position="21"/>
        <end position="31"/>
    </location>
</feature>
<evidence type="ECO:0000256" key="1">
    <source>
        <dbReference type="SAM" id="MobiDB-lite"/>
    </source>
</evidence>